<feature type="transmembrane region" description="Helical" evidence="8">
    <location>
        <begin position="129"/>
        <end position="162"/>
    </location>
</feature>
<evidence type="ECO:0000256" key="4">
    <source>
        <dbReference type="ARBA" id="ARBA00022475"/>
    </source>
</evidence>
<evidence type="ECO:0000256" key="3">
    <source>
        <dbReference type="ARBA" id="ARBA00022448"/>
    </source>
</evidence>
<dbReference type="OrthoDB" id="9789409at2"/>
<dbReference type="GO" id="GO:0015920">
    <property type="term" value="P:lipopolysaccharide transport"/>
    <property type="evidence" value="ECO:0007669"/>
    <property type="project" value="TreeGrafter"/>
</dbReference>
<proteinExistence type="inferred from homology"/>
<keyword evidence="6 8" id="KW-1133">Transmembrane helix</keyword>
<name>A0A4R1BSP4_9ACTN</name>
<keyword evidence="4 8" id="KW-1003">Cell membrane</keyword>
<protein>
    <recommendedName>
        <fullName evidence="8">Transport permease protein</fullName>
    </recommendedName>
</protein>
<dbReference type="AlphaFoldDB" id="A0A4R1BSP4"/>
<dbReference type="PANTHER" id="PTHR30413">
    <property type="entry name" value="INNER MEMBRANE TRANSPORT PERMEASE"/>
    <property type="match status" value="1"/>
</dbReference>
<keyword evidence="5 8" id="KW-0812">Transmembrane</keyword>
<organism evidence="10 11">
    <name type="scientific">Rubrobacter taiwanensis</name>
    <dbReference type="NCBI Taxonomy" id="185139"/>
    <lineage>
        <taxon>Bacteria</taxon>
        <taxon>Bacillati</taxon>
        <taxon>Actinomycetota</taxon>
        <taxon>Rubrobacteria</taxon>
        <taxon>Rubrobacterales</taxon>
        <taxon>Rubrobacteraceae</taxon>
        <taxon>Rubrobacter</taxon>
    </lineage>
</organism>
<evidence type="ECO:0000259" key="9">
    <source>
        <dbReference type="PROSITE" id="PS51012"/>
    </source>
</evidence>
<feature type="transmembrane region" description="Helical" evidence="8">
    <location>
        <begin position="168"/>
        <end position="192"/>
    </location>
</feature>
<feature type="domain" description="ABC transmembrane type-2" evidence="9">
    <location>
        <begin position="57"/>
        <end position="282"/>
    </location>
</feature>
<dbReference type="GO" id="GO:0140359">
    <property type="term" value="F:ABC-type transporter activity"/>
    <property type="evidence" value="ECO:0007669"/>
    <property type="project" value="InterPro"/>
</dbReference>
<feature type="transmembrane region" description="Helical" evidence="8">
    <location>
        <begin position="56"/>
        <end position="76"/>
    </location>
</feature>
<evidence type="ECO:0000313" key="11">
    <source>
        <dbReference type="Proteomes" id="UP000295244"/>
    </source>
</evidence>
<dbReference type="GO" id="GO:0005886">
    <property type="term" value="C:plasma membrane"/>
    <property type="evidence" value="ECO:0007669"/>
    <property type="project" value="UniProtKB-SubCell"/>
</dbReference>
<comment type="similarity">
    <text evidence="2 8">Belongs to the ABC-2 integral membrane protein family.</text>
</comment>
<comment type="subcellular location">
    <subcellularLocation>
        <location evidence="1 8">Cell membrane</location>
        <topology evidence="1 8">Multi-pass membrane protein</topology>
    </subcellularLocation>
</comment>
<dbReference type="PANTHER" id="PTHR30413:SF10">
    <property type="entry name" value="CAPSULE POLYSACCHARIDE EXPORT INNER-MEMBRANE PROTEIN CTRC"/>
    <property type="match status" value="1"/>
</dbReference>
<comment type="caution">
    <text evidence="8">Lacks conserved residue(s) required for the propagation of feature annotation.</text>
</comment>
<dbReference type="Proteomes" id="UP000295244">
    <property type="component" value="Unassembled WGS sequence"/>
</dbReference>
<evidence type="ECO:0000313" key="10">
    <source>
        <dbReference type="EMBL" id="TCJ20691.1"/>
    </source>
</evidence>
<evidence type="ECO:0000256" key="2">
    <source>
        <dbReference type="ARBA" id="ARBA00007783"/>
    </source>
</evidence>
<evidence type="ECO:0000256" key="5">
    <source>
        <dbReference type="ARBA" id="ARBA00022692"/>
    </source>
</evidence>
<comment type="caution">
    <text evidence="10">The sequence shown here is derived from an EMBL/GenBank/DDBJ whole genome shotgun (WGS) entry which is preliminary data.</text>
</comment>
<keyword evidence="7 8" id="KW-0472">Membrane</keyword>
<feature type="transmembrane region" description="Helical" evidence="8">
    <location>
        <begin position="261"/>
        <end position="280"/>
    </location>
</feature>
<dbReference type="InterPro" id="IPR013525">
    <property type="entry name" value="ABC2_TM"/>
</dbReference>
<keyword evidence="11" id="KW-1185">Reference proteome</keyword>
<accession>A0A4R1BSP4</accession>
<evidence type="ECO:0000256" key="8">
    <source>
        <dbReference type="RuleBase" id="RU361157"/>
    </source>
</evidence>
<evidence type="ECO:0000256" key="1">
    <source>
        <dbReference type="ARBA" id="ARBA00004651"/>
    </source>
</evidence>
<sequence length="290" mass="32878">MLLATYQRWIEKTLSASNPKTRLGSVLNALYGLYDRRWLAIYFVQRQLFQSTKGSFLGISWLILTPLLMIALYTLIFSEIVGLRFRQVDSVANFGLYLYCGLIPFMAFGETLNKSVISIRRNSGLVQKVVFPLEILPTSTVVTAFITQFFGLAGLTVLLAIVERELHWTMLLLPMIMVPQLIFLLGLGYLVAVLGTYLPDLRDTMQAVVRAMFFFTPIIWPEELARERGLGFIVDYNPLAYIVRAYRNLVLEGVIPDGSQLLVFTLLSAILLVGSFLLFVRAKWNFADLV</sequence>
<evidence type="ECO:0000256" key="7">
    <source>
        <dbReference type="ARBA" id="ARBA00023136"/>
    </source>
</evidence>
<feature type="transmembrane region" description="Helical" evidence="8">
    <location>
        <begin position="96"/>
        <end position="117"/>
    </location>
</feature>
<evidence type="ECO:0000256" key="6">
    <source>
        <dbReference type="ARBA" id="ARBA00022989"/>
    </source>
</evidence>
<keyword evidence="3 8" id="KW-0813">Transport</keyword>
<dbReference type="Pfam" id="PF01061">
    <property type="entry name" value="ABC2_membrane"/>
    <property type="match status" value="1"/>
</dbReference>
<dbReference type="InterPro" id="IPR047817">
    <property type="entry name" value="ABC2_TM_bact-type"/>
</dbReference>
<gene>
    <name evidence="10" type="ORF">E0L93_00215</name>
</gene>
<dbReference type="PROSITE" id="PS51012">
    <property type="entry name" value="ABC_TM2"/>
    <property type="match status" value="1"/>
</dbReference>
<dbReference type="EMBL" id="SKBU01000001">
    <property type="protein sequence ID" value="TCJ20691.1"/>
    <property type="molecule type" value="Genomic_DNA"/>
</dbReference>
<reference evidence="10 11" key="1">
    <citation type="submission" date="2019-03" db="EMBL/GenBank/DDBJ databases">
        <title>Whole genome sequence of a novel Rubrobacter taiwanensis strain, isolated from Yellowstone National Park.</title>
        <authorList>
            <person name="Freed S."/>
            <person name="Ramaley R.F."/>
            <person name="Kyndt J.A."/>
        </authorList>
    </citation>
    <scope>NUCLEOTIDE SEQUENCE [LARGE SCALE GENOMIC DNA]</scope>
    <source>
        <strain evidence="10 11">Yellowstone</strain>
    </source>
</reference>